<evidence type="ECO:0000313" key="3">
    <source>
        <dbReference type="Proteomes" id="UP000215506"/>
    </source>
</evidence>
<dbReference type="Gene3D" id="3.90.1200.10">
    <property type="match status" value="1"/>
</dbReference>
<dbReference type="CDD" id="cd05154">
    <property type="entry name" value="ACAD10_11_N-like"/>
    <property type="match status" value="1"/>
</dbReference>
<dbReference type="InterPro" id="IPR051678">
    <property type="entry name" value="AGP_Transferase"/>
</dbReference>
<keyword evidence="3" id="KW-1185">Reference proteome</keyword>
<dbReference type="InterPro" id="IPR002575">
    <property type="entry name" value="Aminoglycoside_PTrfase"/>
</dbReference>
<dbReference type="InterPro" id="IPR011009">
    <property type="entry name" value="Kinase-like_dom_sf"/>
</dbReference>
<dbReference type="GO" id="GO:0016740">
    <property type="term" value="F:transferase activity"/>
    <property type="evidence" value="ECO:0007669"/>
    <property type="project" value="UniProtKB-KW"/>
</dbReference>
<protein>
    <submittedName>
        <fullName evidence="2">Putative aminoglycoside phosphotransferase</fullName>
        <ecNumber evidence="2">2.7.1.-</ecNumber>
    </submittedName>
</protein>
<dbReference type="PANTHER" id="PTHR21310">
    <property type="entry name" value="AMINOGLYCOSIDE PHOSPHOTRANSFERASE-RELATED-RELATED"/>
    <property type="match status" value="1"/>
</dbReference>
<evidence type="ECO:0000313" key="2">
    <source>
        <dbReference type="EMBL" id="OXR43215.1"/>
    </source>
</evidence>
<dbReference type="EMBL" id="NGAF01000010">
    <property type="protein sequence ID" value="OXR43215.1"/>
    <property type="molecule type" value="Genomic_DNA"/>
</dbReference>
<reference evidence="2 3" key="1">
    <citation type="submission" date="2017-07" db="EMBL/GenBank/DDBJ databases">
        <title>First draft Genome Sequence of Nocardia cerradoensis isolated from human infection.</title>
        <authorList>
            <person name="Carrasco G."/>
        </authorList>
    </citation>
    <scope>NUCLEOTIDE SEQUENCE [LARGE SCALE GENOMIC DNA]</scope>
    <source>
        <strain evidence="2 3">CNM20130759</strain>
    </source>
</reference>
<feature type="domain" description="Aminoglycoside phosphotransferase" evidence="1">
    <location>
        <begin position="64"/>
        <end position="271"/>
    </location>
</feature>
<keyword evidence="2" id="KW-0808">Transferase</keyword>
<accession>A0A231H2Y2</accession>
<dbReference type="Gene3D" id="3.30.200.20">
    <property type="entry name" value="Phosphorylase Kinase, domain 1"/>
    <property type="match status" value="1"/>
</dbReference>
<proteinExistence type="predicted"/>
<comment type="caution">
    <text evidence="2">The sequence shown here is derived from an EMBL/GenBank/DDBJ whole genome shotgun (WGS) entry which is preliminary data.</text>
</comment>
<organism evidence="2 3">
    <name type="scientific">Nocardia cerradoensis</name>
    <dbReference type="NCBI Taxonomy" id="85688"/>
    <lineage>
        <taxon>Bacteria</taxon>
        <taxon>Bacillati</taxon>
        <taxon>Actinomycetota</taxon>
        <taxon>Actinomycetes</taxon>
        <taxon>Mycobacteriales</taxon>
        <taxon>Nocardiaceae</taxon>
        <taxon>Nocardia</taxon>
    </lineage>
</organism>
<dbReference type="InterPro" id="IPR041726">
    <property type="entry name" value="ACAD10_11_N"/>
</dbReference>
<dbReference type="EC" id="2.7.1.-" evidence="2"/>
<dbReference type="Pfam" id="PF01636">
    <property type="entry name" value="APH"/>
    <property type="match status" value="1"/>
</dbReference>
<sequence>MSYTAERGHLDDRSRGALTAWARTRLAPPGHTGLELSEFSAPGAGYSGKTVFFTAAWTEAGGRRVRRALVLRMQAPDHQLFMAPDAIRQAEVMRALTRYAPMPVIAAQEPDPGVLGTPFYVMDRVDGRVPSDVPSWHNAGWTADLTPYQRKQLYDNGLRALVALHGITDRATIDALATPGPGTALTRYVDQVHRWYLSARDELVVDPEVLAAAVAELTTDIPDTDAEGVVWGDARVGNMAFAADLSVAALFDWEGATTGPPDIDLGWWLMFERFLCESIGLRRPEGVPDDPDIVLRYEQLGGRRTGDIGYYTLLAAVVLTLITNRLSALLVRDGLDPKTARSYPAAALELVRRYLGERIERRSITR</sequence>
<dbReference type="PANTHER" id="PTHR21310:SF40">
    <property type="entry name" value="AMINOGLYCOSIDE PHOSPHOTRANSFERASE DOMAIN-CONTAINING PROTEIN-RELATED"/>
    <property type="match status" value="1"/>
</dbReference>
<gene>
    <name evidence="2" type="ORF">B7C42_04637</name>
</gene>
<dbReference type="SUPFAM" id="SSF56112">
    <property type="entry name" value="Protein kinase-like (PK-like)"/>
    <property type="match status" value="1"/>
</dbReference>
<dbReference type="RefSeq" id="WP_094026498.1">
    <property type="nucleotide sequence ID" value="NZ_NGAF01000010.1"/>
</dbReference>
<name>A0A231H2Y2_9NOCA</name>
<dbReference type="Proteomes" id="UP000215506">
    <property type="component" value="Unassembled WGS sequence"/>
</dbReference>
<dbReference type="AlphaFoldDB" id="A0A231H2Y2"/>
<evidence type="ECO:0000259" key="1">
    <source>
        <dbReference type="Pfam" id="PF01636"/>
    </source>
</evidence>